<dbReference type="Pfam" id="PF13975">
    <property type="entry name" value="gag-asp_proteas"/>
    <property type="match status" value="1"/>
</dbReference>
<keyword evidence="2" id="KW-0378">Hydrolase</keyword>
<organism evidence="2 3">
    <name type="scientific">Methyloligella solikamskensis</name>
    <dbReference type="NCBI Taxonomy" id="1177756"/>
    <lineage>
        <taxon>Bacteria</taxon>
        <taxon>Pseudomonadati</taxon>
        <taxon>Pseudomonadota</taxon>
        <taxon>Alphaproteobacteria</taxon>
        <taxon>Hyphomicrobiales</taxon>
        <taxon>Hyphomicrobiaceae</taxon>
        <taxon>Methyloligella</taxon>
    </lineage>
</organism>
<dbReference type="InterPro" id="IPR021109">
    <property type="entry name" value="Peptidase_aspartic_dom_sf"/>
</dbReference>
<keyword evidence="1" id="KW-0812">Transmembrane</keyword>
<dbReference type="GO" id="GO:0006508">
    <property type="term" value="P:proteolysis"/>
    <property type="evidence" value="ECO:0007669"/>
    <property type="project" value="UniProtKB-KW"/>
</dbReference>
<dbReference type="InterPro" id="IPR034122">
    <property type="entry name" value="Retropepsin-like_bacterial"/>
</dbReference>
<evidence type="ECO:0000256" key="1">
    <source>
        <dbReference type="SAM" id="Phobius"/>
    </source>
</evidence>
<reference evidence="3" key="1">
    <citation type="journal article" date="2019" name="Int. J. Syst. Evol. Microbiol.">
        <title>The Global Catalogue of Microorganisms (GCM) 10K type strain sequencing project: providing services to taxonomists for standard genome sequencing and annotation.</title>
        <authorList>
            <consortium name="The Broad Institute Genomics Platform"/>
            <consortium name="The Broad Institute Genome Sequencing Center for Infectious Disease"/>
            <person name="Wu L."/>
            <person name="Ma J."/>
        </authorList>
    </citation>
    <scope>NUCLEOTIDE SEQUENCE [LARGE SCALE GENOMIC DNA]</scope>
    <source>
        <strain evidence="3">CCUG 61697</strain>
    </source>
</reference>
<proteinExistence type="predicted"/>
<dbReference type="EMBL" id="JBHTJO010000001">
    <property type="protein sequence ID" value="MFD0986811.1"/>
    <property type="molecule type" value="Genomic_DNA"/>
</dbReference>
<dbReference type="InterPro" id="IPR001969">
    <property type="entry name" value="Aspartic_peptidase_AS"/>
</dbReference>
<comment type="caution">
    <text evidence="2">The sequence shown here is derived from an EMBL/GenBank/DDBJ whole genome shotgun (WGS) entry which is preliminary data.</text>
</comment>
<keyword evidence="2" id="KW-0645">Protease</keyword>
<feature type="transmembrane region" description="Helical" evidence="1">
    <location>
        <begin position="12"/>
        <end position="29"/>
    </location>
</feature>
<dbReference type="GO" id="GO:0008233">
    <property type="term" value="F:peptidase activity"/>
    <property type="evidence" value="ECO:0007669"/>
    <property type="project" value="UniProtKB-KW"/>
</dbReference>
<evidence type="ECO:0000313" key="3">
    <source>
        <dbReference type="Proteomes" id="UP001597102"/>
    </source>
</evidence>
<dbReference type="NCBIfam" id="TIGR02281">
    <property type="entry name" value="clan_AA_DTGA"/>
    <property type="match status" value="1"/>
</dbReference>
<name>A0ABW3JAM4_9HYPH</name>
<dbReference type="SUPFAM" id="SSF50630">
    <property type="entry name" value="Acid proteases"/>
    <property type="match status" value="1"/>
</dbReference>
<dbReference type="InterPro" id="IPR011969">
    <property type="entry name" value="Clan_AA_Asp_peptidase_C"/>
</dbReference>
<keyword evidence="1" id="KW-0472">Membrane</keyword>
<protein>
    <submittedName>
        <fullName evidence="2">TIGR02281 family clan AA aspartic protease</fullName>
    </submittedName>
</protein>
<sequence length="185" mass="20320">MTSGTRHLIREALGWTFGLLVVFLAVYFYDDIQRKVLDVRGDVMAEFSPEELGERPQDVASSGGIVRIRQDGYGHYSTDAVVNGHILPFMVDTGATLVVLTYEDAQRSGLFPNTLNFSGKVQTANGIAQVAPVRLSRVRVGGILLRDIPAVVAERGVLAQNLLGMSFLSKLKRFEIENGQLVLTR</sequence>
<dbReference type="PROSITE" id="PS00141">
    <property type="entry name" value="ASP_PROTEASE"/>
    <property type="match status" value="1"/>
</dbReference>
<dbReference type="Proteomes" id="UP001597102">
    <property type="component" value="Unassembled WGS sequence"/>
</dbReference>
<keyword evidence="1" id="KW-1133">Transmembrane helix</keyword>
<evidence type="ECO:0000313" key="2">
    <source>
        <dbReference type="EMBL" id="MFD0986811.1"/>
    </source>
</evidence>
<accession>A0ABW3JAM4</accession>
<dbReference type="CDD" id="cd05483">
    <property type="entry name" value="retropepsin_like_bacteria"/>
    <property type="match status" value="1"/>
</dbReference>
<keyword evidence="3" id="KW-1185">Reference proteome</keyword>
<gene>
    <name evidence="2" type="ORF">ACFQ2F_06830</name>
</gene>
<dbReference type="Gene3D" id="2.40.70.10">
    <property type="entry name" value="Acid Proteases"/>
    <property type="match status" value="1"/>
</dbReference>
<dbReference type="RefSeq" id="WP_379087633.1">
    <property type="nucleotide sequence ID" value="NZ_JBHTJO010000001.1"/>
</dbReference>